<name>A0A6L9Y6W3_9BURK</name>
<keyword evidence="4" id="KW-0410">Iron transport</keyword>
<keyword evidence="3" id="KW-0813">Transport</keyword>
<comment type="caution">
    <text evidence="8">The sequence shown here is derived from an EMBL/GenBank/DDBJ whole genome shotgun (WGS) entry which is preliminary data.</text>
</comment>
<feature type="chain" id="PRO_5027099728" evidence="6">
    <location>
        <begin position="23"/>
        <end position="297"/>
    </location>
</feature>
<dbReference type="RefSeq" id="WP_163764499.1">
    <property type="nucleotide sequence ID" value="NZ_JAAGYR010000011.1"/>
</dbReference>
<organism evidence="8 9">
    <name type="scientific">Pelistega ratti</name>
    <dbReference type="NCBI Taxonomy" id="2652177"/>
    <lineage>
        <taxon>Bacteria</taxon>
        <taxon>Pseudomonadati</taxon>
        <taxon>Pseudomonadota</taxon>
        <taxon>Betaproteobacteria</taxon>
        <taxon>Burkholderiales</taxon>
        <taxon>Alcaligenaceae</taxon>
        <taxon>Pelistega</taxon>
    </lineage>
</organism>
<dbReference type="AlphaFoldDB" id="A0A6L9Y6W3"/>
<dbReference type="PANTHER" id="PTHR30532">
    <property type="entry name" value="IRON III DICITRATE-BINDING PERIPLASMIC PROTEIN"/>
    <property type="match status" value="1"/>
</dbReference>
<sequence length="297" mass="32637">MKKWFNILLVMVSMAIAGQSLAMTIQTAKGEVNIDQPLSNNVAVFELSALDTLSALGVYPKGTPEVVELDYLKPVFEAGTTVGTLFEPDLEKLNALQPEGIIIGGRMSPKYAEISKVAPVFDMTNTGTDIARAQTLLKEYGKLFGKEEQAAELSKKLDLALQQTQDIIKNQGKALMIMVNGNKVASFGVKSRFGYLFNDFGWEPADNNQSDARHGSPVSFEFIRDMDPDWIIVMDRNAAIGAKGESAKAVLDNALLKDIKAFKNNHIIYLDSSSYLASGGYQQMMRELKLLRDAVSQ</sequence>
<gene>
    <name evidence="8" type="ORF">F9B74_06310</name>
</gene>
<feature type="domain" description="Fe/B12 periplasmic-binding" evidence="7">
    <location>
        <begin position="41"/>
        <end position="297"/>
    </location>
</feature>
<dbReference type="InterPro" id="IPR002491">
    <property type="entry name" value="ABC_transptr_periplasmic_BD"/>
</dbReference>
<dbReference type="InterPro" id="IPR051313">
    <property type="entry name" value="Bact_iron-sidero_bind"/>
</dbReference>
<dbReference type="EMBL" id="JAAGYR010000011">
    <property type="protein sequence ID" value="NEN75935.1"/>
    <property type="molecule type" value="Genomic_DNA"/>
</dbReference>
<reference evidence="8 9" key="1">
    <citation type="submission" date="2020-02" db="EMBL/GenBank/DDBJ databases">
        <title>Pelistega sp. NLN82 were isolated from wild rodents of the Hainan Island.</title>
        <authorList>
            <person name="Niu N."/>
            <person name="Zhou J."/>
        </authorList>
    </citation>
    <scope>NUCLEOTIDE SEQUENCE [LARGE SCALE GENOMIC DNA]</scope>
    <source>
        <strain evidence="8 9">NLN82</strain>
    </source>
</reference>
<evidence type="ECO:0000256" key="2">
    <source>
        <dbReference type="ARBA" id="ARBA00008814"/>
    </source>
</evidence>
<dbReference type="SUPFAM" id="SSF53807">
    <property type="entry name" value="Helical backbone' metal receptor"/>
    <property type="match status" value="1"/>
</dbReference>
<accession>A0A6L9Y6W3</accession>
<dbReference type="GO" id="GO:1901678">
    <property type="term" value="P:iron coordination entity transport"/>
    <property type="evidence" value="ECO:0007669"/>
    <property type="project" value="UniProtKB-ARBA"/>
</dbReference>
<dbReference type="PROSITE" id="PS50983">
    <property type="entry name" value="FE_B12_PBP"/>
    <property type="match status" value="1"/>
</dbReference>
<dbReference type="CDD" id="cd01140">
    <property type="entry name" value="FatB"/>
    <property type="match status" value="1"/>
</dbReference>
<evidence type="ECO:0000256" key="3">
    <source>
        <dbReference type="ARBA" id="ARBA00022448"/>
    </source>
</evidence>
<comment type="subcellular location">
    <subcellularLocation>
        <location evidence="1">Cell envelope</location>
    </subcellularLocation>
</comment>
<proteinExistence type="inferred from homology"/>
<evidence type="ECO:0000313" key="8">
    <source>
        <dbReference type="EMBL" id="NEN75935.1"/>
    </source>
</evidence>
<feature type="signal peptide" evidence="6">
    <location>
        <begin position="1"/>
        <end position="22"/>
    </location>
</feature>
<evidence type="ECO:0000256" key="1">
    <source>
        <dbReference type="ARBA" id="ARBA00004196"/>
    </source>
</evidence>
<evidence type="ECO:0000256" key="5">
    <source>
        <dbReference type="ARBA" id="ARBA00022729"/>
    </source>
</evidence>
<evidence type="ECO:0000256" key="6">
    <source>
        <dbReference type="SAM" id="SignalP"/>
    </source>
</evidence>
<keyword evidence="9" id="KW-1185">Reference proteome</keyword>
<keyword evidence="5 6" id="KW-0732">Signal</keyword>
<dbReference type="Pfam" id="PF01497">
    <property type="entry name" value="Peripla_BP_2"/>
    <property type="match status" value="1"/>
</dbReference>
<comment type="similarity">
    <text evidence="2">Belongs to the bacterial solute-binding protein 8 family.</text>
</comment>
<keyword evidence="4" id="KW-0408">Iron</keyword>
<dbReference type="GO" id="GO:0030288">
    <property type="term" value="C:outer membrane-bounded periplasmic space"/>
    <property type="evidence" value="ECO:0007669"/>
    <property type="project" value="TreeGrafter"/>
</dbReference>
<evidence type="ECO:0000313" key="9">
    <source>
        <dbReference type="Proteomes" id="UP000477651"/>
    </source>
</evidence>
<protein>
    <submittedName>
        <fullName evidence="8">Siderophore ABC transporter substrate-binding protein</fullName>
    </submittedName>
</protein>
<dbReference type="Gene3D" id="3.40.50.1980">
    <property type="entry name" value="Nitrogenase molybdenum iron protein domain"/>
    <property type="match status" value="2"/>
</dbReference>
<dbReference type="PANTHER" id="PTHR30532:SF28">
    <property type="entry name" value="PETROBACTIN-BINDING PROTEIN YCLQ"/>
    <property type="match status" value="1"/>
</dbReference>
<dbReference type="Proteomes" id="UP000477651">
    <property type="component" value="Unassembled WGS sequence"/>
</dbReference>
<dbReference type="InterPro" id="IPR033870">
    <property type="entry name" value="FatB"/>
</dbReference>
<keyword evidence="4" id="KW-0406">Ion transport</keyword>
<evidence type="ECO:0000256" key="4">
    <source>
        <dbReference type="ARBA" id="ARBA00022496"/>
    </source>
</evidence>
<evidence type="ECO:0000259" key="7">
    <source>
        <dbReference type="PROSITE" id="PS50983"/>
    </source>
</evidence>